<name>A0A507CGR6_9FUNG</name>
<proteinExistence type="predicted"/>
<dbReference type="SUPFAM" id="SSF52047">
    <property type="entry name" value="RNI-like"/>
    <property type="match status" value="1"/>
</dbReference>
<organism evidence="2 3">
    <name type="scientific">Synchytrium endobioticum</name>
    <dbReference type="NCBI Taxonomy" id="286115"/>
    <lineage>
        <taxon>Eukaryota</taxon>
        <taxon>Fungi</taxon>
        <taxon>Fungi incertae sedis</taxon>
        <taxon>Chytridiomycota</taxon>
        <taxon>Chytridiomycota incertae sedis</taxon>
        <taxon>Chytridiomycetes</taxon>
        <taxon>Synchytriales</taxon>
        <taxon>Synchytriaceae</taxon>
        <taxon>Synchytrium</taxon>
    </lineage>
</organism>
<evidence type="ECO:0000313" key="2">
    <source>
        <dbReference type="EMBL" id="TPX38598.1"/>
    </source>
</evidence>
<dbReference type="EMBL" id="QEAM01000596">
    <property type="protein sequence ID" value="TPX38598.1"/>
    <property type="molecule type" value="Genomic_DNA"/>
</dbReference>
<accession>A0A507CGR6</accession>
<dbReference type="Gene3D" id="3.80.10.10">
    <property type="entry name" value="Ribonuclease Inhibitor"/>
    <property type="match status" value="1"/>
</dbReference>
<feature type="compositionally biased region" description="Gly residues" evidence="1">
    <location>
        <begin position="98"/>
        <end position="107"/>
    </location>
</feature>
<feature type="compositionally biased region" description="Low complexity" evidence="1">
    <location>
        <begin position="87"/>
        <end position="97"/>
    </location>
</feature>
<reference evidence="2 3" key="1">
    <citation type="journal article" date="2019" name="Sci. Rep.">
        <title>Comparative genomics of chytrid fungi reveal insights into the obligate biotrophic and pathogenic lifestyle of Synchytrium endobioticum.</title>
        <authorList>
            <person name="van de Vossenberg B.T.L.H."/>
            <person name="Warris S."/>
            <person name="Nguyen H.D.T."/>
            <person name="van Gent-Pelzer M.P.E."/>
            <person name="Joly D.L."/>
            <person name="van de Geest H.C."/>
            <person name="Bonants P.J.M."/>
            <person name="Smith D.S."/>
            <person name="Levesque C.A."/>
            <person name="van der Lee T.A.J."/>
        </authorList>
    </citation>
    <scope>NUCLEOTIDE SEQUENCE [LARGE SCALE GENOMIC DNA]</scope>
    <source>
        <strain evidence="2 3">LEV6574</strain>
    </source>
</reference>
<gene>
    <name evidence="2" type="ORF">SeLEV6574_g07727</name>
</gene>
<dbReference type="OrthoDB" id="10257471at2759"/>
<evidence type="ECO:0000313" key="3">
    <source>
        <dbReference type="Proteomes" id="UP000320475"/>
    </source>
</evidence>
<dbReference type="AlphaFoldDB" id="A0A507CGR6"/>
<comment type="caution">
    <text evidence="2">The sequence shown here is derived from an EMBL/GenBank/DDBJ whole genome shotgun (WGS) entry which is preliminary data.</text>
</comment>
<dbReference type="Proteomes" id="UP000320475">
    <property type="component" value="Unassembled WGS sequence"/>
</dbReference>
<dbReference type="InterPro" id="IPR032675">
    <property type="entry name" value="LRR_dom_sf"/>
</dbReference>
<sequence length="299" mass="31655">MKTRLSYLAPPLNLTAMKLKKLELSAHRGFSDHDLGKLVSSLPCLQWVDFSFAFVFVDTLEALGTACAGLLYLRLCRYPPPPARNTSSIASRSISSSSGGGGGGGNLGRESPASTGVMETAANTNAGNNIPNNHTNQATNNLINAVNQALEDERLTNVQWEAVNRTATIPDLIRTPPSGSAALIKFASHHGKKLRVLDLSGATGLNDSVLQGLCQLKSVHTLFIEQCHVITGDGLVQFCEGKWKEIRRVYLRNCRGAKLSVVQWNYLGRGLEVEVVVDGRSGGSNSGGGGGGGGTVVGL</sequence>
<feature type="region of interest" description="Disordered" evidence="1">
    <location>
        <begin position="84"/>
        <end position="114"/>
    </location>
</feature>
<evidence type="ECO:0000256" key="1">
    <source>
        <dbReference type="SAM" id="MobiDB-lite"/>
    </source>
</evidence>
<protein>
    <submittedName>
        <fullName evidence="2">Uncharacterized protein</fullName>
    </submittedName>
</protein>